<dbReference type="InterPro" id="IPR035445">
    <property type="entry name" value="GYF-like_dom_sf"/>
</dbReference>
<feature type="domain" description="GYF" evidence="2">
    <location>
        <begin position="444"/>
        <end position="495"/>
    </location>
</feature>
<feature type="compositionally biased region" description="Polar residues" evidence="1">
    <location>
        <begin position="24"/>
        <end position="41"/>
    </location>
</feature>
<feature type="compositionally biased region" description="Basic and acidic residues" evidence="1">
    <location>
        <begin position="247"/>
        <end position="256"/>
    </location>
</feature>
<sequence>MSSNPSKPQGGILRSRPPKEDQKPTNGDRTSGRVTFSSHFETATFHPDNNHPDAQDDDDDDDDEVDVPPKNLGRTANDDEYDSDDDDAILASGEAFSMGRLEALGDDSDTMDDAAVHSTTKIEYAKRKRGKARQYQEKAADDYDMLDSHSDEEVVDQSLSLITDQNADPDYYESNAGGNASCPVEPFNMDAEKESGLGYFDGDTYIFRKKVVEGEEDAWLDGAVGGDDEEEGGAAGPGGLDSTSIWKPREDGEGKKPTKTSKYVSEDDTQEDIGRRLVTLLQNAEETVMTALTRHGSALRQLQAQEQKLAKKNKVKKRKQKPTTDDEAVVDSSTTQSSAEKDDENIDLLKSKIKQTREAVEELTELADALLFEGETDAYELTKSDWIHRFKLDDGNIAKRPPEVMDGALPSKKARRNYFSDTTTTSSNDDAMQKEEKSTSQHTEIMWEYKGNEDGAIHGPFTSRQMLEWTSCGYFVGASAVDIRQVGSGKTGDIGEKTDVDDLMADLMEDEEVSEDKAGSNEWMRSDAVDFNLYL</sequence>
<accession>A0ABD3Q8U2</accession>
<feature type="region of interest" description="Disordered" evidence="1">
    <location>
        <begin position="220"/>
        <end position="273"/>
    </location>
</feature>
<dbReference type="InterPro" id="IPR003169">
    <property type="entry name" value="GYF"/>
</dbReference>
<evidence type="ECO:0000259" key="2">
    <source>
        <dbReference type="PROSITE" id="PS50829"/>
    </source>
</evidence>
<dbReference type="Gene3D" id="3.30.1490.40">
    <property type="match status" value="1"/>
</dbReference>
<dbReference type="SUPFAM" id="SSF55277">
    <property type="entry name" value="GYF domain"/>
    <property type="match status" value="1"/>
</dbReference>
<proteinExistence type="predicted"/>
<dbReference type="Proteomes" id="UP001516023">
    <property type="component" value="Unassembled WGS sequence"/>
</dbReference>
<name>A0ABD3Q8U2_9STRA</name>
<dbReference type="AlphaFoldDB" id="A0ABD3Q8U2"/>
<feature type="region of interest" description="Disordered" evidence="1">
    <location>
        <begin position="309"/>
        <end position="342"/>
    </location>
</feature>
<reference evidence="3 4" key="1">
    <citation type="journal article" date="2020" name="G3 (Bethesda)">
        <title>Improved Reference Genome for Cyclotella cryptica CCMP332, a Model for Cell Wall Morphogenesis, Salinity Adaptation, and Lipid Production in Diatoms (Bacillariophyta).</title>
        <authorList>
            <person name="Roberts W.R."/>
            <person name="Downey K.M."/>
            <person name="Ruck E.C."/>
            <person name="Traller J.C."/>
            <person name="Alverson A.J."/>
        </authorList>
    </citation>
    <scope>NUCLEOTIDE SEQUENCE [LARGE SCALE GENOMIC DNA]</scope>
    <source>
        <strain evidence="3 4">CCMP332</strain>
    </source>
</reference>
<dbReference type="Pfam" id="PF02213">
    <property type="entry name" value="GYF"/>
    <property type="match status" value="1"/>
</dbReference>
<comment type="caution">
    <text evidence="3">The sequence shown here is derived from an EMBL/GenBank/DDBJ whole genome shotgun (WGS) entry which is preliminary data.</text>
</comment>
<feature type="region of interest" description="Disordered" evidence="1">
    <location>
        <begin position="128"/>
        <end position="155"/>
    </location>
</feature>
<feature type="region of interest" description="Disordered" evidence="1">
    <location>
        <begin position="1"/>
        <end position="93"/>
    </location>
</feature>
<evidence type="ECO:0000313" key="4">
    <source>
        <dbReference type="Proteomes" id="UP001516023"/>
    </source>
</evidence>
<feature type="compositionally biased region" description="Acidic residues" evidence="1">
    <location>
        <begin position="78"/>
        <end position="88"/>
    </location>
</feature>
<dbReference type="InterPro" id="IPR039905">
    <property type="entry name" value="CD2BP2/Lin1"/>
</dbReference>
<feature type="compositionally biased region" description="Basic and acidic residues" evidence="1">
    <location>
        <begin position="134"/>
        <end position="152"/>
    </location>
</feature>
<feature type="compositionally biased region" description="Acidic residues" evidence="1">
    <location>
        <begin position="55"/>
        <end position="66"/>
    </location>
</feature>
<dbReference type="PANTHER" id="PTHR13138">
    <property type="entry name" value="PROTEIN LIN1"/>
    <property type="match status" value="1"/>
</dbReference>
<feature type="region of interest" description="Disordered" evidence="1">
    <location>
        <begin position="167"/>
        <end position="187"/>
    </location>
</feature>
<evidence type="ECO:0000313" key="3">
    <source>
        <dbReference type="EMBL" id="KAL3795996.1"/>
    </source>
</evidence>
<keyword evidence="4" id="KW-1185">Reference proteome</keyword>
<protein>
    <recommendedName>
        <fullName evidence="2">GYF domain-containing protein</fullName>
    </recommendedName>
</protein>
<dbReference type="SMART" id="SM00444">
    <property type="entry name" value="GYF"/>
    <property type="match status" value="1"/>
</dbReference>
<evidence type="ECO:0000256" key="1">
    <source>
        <dbReference type="SAM" id="MobiDB-lite"/>
    </source>
</evidence>
<dbReference type="PROSITE" id="PS50829">
    <property type="entry name" value="GYF"/>
    <property type="match status" value="1"/>
</dbReference>
<dbReference type="PANTHER" id="PTHR13138:SF3">
    <property type="entry name" value="CD2 ANTIGEN CYTOPLASMIC TAIL-BINDING PROTEIN 2"/>
    <property type="match status" value="1"/>
</dbReference>
<dbReference type="EMBL" id="JABMIG020000066">
    <property type="protein sequence ID" value="KAL3795996.1"/>
    <property type="molecule type" value="Genomic_DNA"/>
</dbReference>
<organism evidence="3 4">
    <name type="scientific">Cyclotella cryptica</name>
    <dbReference type="NCBI Taxonomy" id="29204"/>
    <lineage>
        <taxon>Eukaryota</taxon>
        <taxon>Sar</taxon>
        <taxon>Stramenopiles</taxon>
        <taxon>Ochrophyta</taxon>
        <taxon>Bacillariophyta</taxon>
        <taxon>Coscinodiscophyceae</taxon>
        <taxon>Thalassiosirophycidae</taxon>
        <taxon>Stephanodiscales</taxon>
        <taxon>Stephanodiscaceae</taxon>
        <taxon>Cyclotella</taxon>
    </lineage>
</organism>
<gene>
    <name evidence="3" type="ORF">HJC23_013053</name>
</gene>
<feature type="compositionally biased region" description="Basic residues" evidence="1">
    <location>
        <begin position="310"/>
        <end position="321"/>
    </location>
</feature>